<dbReference type="AlphaFoldDB" id="A0A392THW5"/>
<name>A0A392THW5_9FABA</name>
<protein>
    <submittedName>
        <fullName evidence="1">DUF4283 domain protein</fullName>
    </submittedName>
</protein>
<accession>A0A392THW5</accession>
<evidence type="ECO:0000313" key="2">
    <source>
        <dbReference type="Proteomes" id="UP000265520"/>
    </source>
</evidence>
<reference evidence="1 2" key="1">
    <citation type="journal article" date="2018" name="Front. Plant Sci.">
        <title>Red Clover (Trifolium pratense) and Zigzag Clover (T. medium) - A Picture of Genomic Similarities and Differences.</title>
        <authorList>
            <person name="Dluhosova J."/>
            <person name="Istvanek J."/>
            <person name="Nedelnik J."/>
            <person name="Repkova J."/>
        </authorList>
    </citation>
    <scope>NUCLEOTIDE SEQUENCE [LARGE SCALE GENOMIC DNA]</scope>
    <source>
        <strain evidence="2">cv. 10/8</strain>
        <tissue evidence="1">Leaf</tissue>
    </source>
</reference>
<feature type="non-terminal residue" evidence="1">
    <location>
        <position position="89"/>
    </location>
</feature>
<organism evidence="1 2">
    <name type="scientific">Trifolium medium</name>
    <dbReference type="NCBI Taxonomy" id="97028"/>
    <lineage>
        <taxon>Eukaryota</taxon>
        <taxon>Viridiplantae</taxon>
        <taxon>Streptophyta</taxon>
        <taxon>Embryophyta</taxon>
        <taxon>Tracheophyta</taxon>
        <taxon>Spermatophyta</taxon>
        <taxon>Magnoliopsida</taxon>
        <taxon>eudicotyledons</taxon>
        <taxon>Gunneridae</taxon>
        <taxon>Pentapetalae</taxon>
        <taxon>rosids</taxon>
        <taxon>fabids</taxon>
        <taxon>Fabales</taxon>
        <taxon>Fabaceae</taxon>
        <taxon>Papilionoideae</taxon>
        <taxon>50 kb inversion clade</taxon>
        <taxon>NPAAA clade</taxon>
        <taxon>Hologalegina</taxon>
        <taxon>IRL clade</taxon>
        <taxon>Trifolieae</taxon>
        <taxon>Trifolium</taxon>
    </lineage>
</organism>
<comment type="caution">
    <text evidence="1">The sequence shown here is derived from an EMBL/GenBank/DDBJ whole genome shotgun (WGS) entry which is preliminary data.</text>
</comment>
<evidence type="ECO:0000313" key="1">
    <source>
        <dbReference type="EMBL" id="MCI59800.1"/>
    </source>
</evidence>
<dbReference type="EMBL" id="LXQA010570083">
    <property type="protein sequence ID" value="MCI59800.1"/>
    <property type="molecule type" value="Genomic_DNA"/>
</dbReference>
<dbReference type="Proteomes" id="UP000265520">
    <property type="component" value="Unassembled WGS sequence"/>
</dbReference>
<keyword evidence="2" id="KW-1185">Reference proteome</keyword>
<proteinExistence type="predicted"/>
<sequence>VTNVLVRKYCTTLDDAQWALNGMVASVVNGEAVSVVQNRVKDAGFHELDILPLGADKVFVRSVSGIDVATVVGNAKEFFNLFLSDWVRW</sequence>
<feature type="non-terminal residue" evidence="1">
    <location>
        <position position="1"/>
    </location>
</feature>